<comment type="caution">
    <text evidence="15">Lacks conserved residue(s) required for the propagation of feature annotation.</text>
</comment>
<dbReference type="GO" id="GO:0004252">
    <property type="term" value="F:serine-type endopeptidase activity"/>
    <property type="evidence" value="ECO:0007669"/>
    <property type="project" value="InterPro"/>
</dbReference>
<proteinExistence type="inferred from homology"/>
<dbReference type="Pfam" id="PF00057">
    <property type="entry name" value="Ldl_recept_a"/>
    <property type="match status" value="4"/>
</dbReference>
<evidence type="ECO:0000256" key="12">
    <source>
        <dbReference type="ARBA" id="ARBA00023180"/>
    </source>
</evidence>
<dbReference type="InterPro" id="IPR033116">
    <property type="entry name" value="TRYPSIN_SER"/>
</dbReference>
<feature type="disulfide bond" evidence="15">
    <location>
        <begin position="526"/>
        <end position="544"/>
    </location>
</feature>
<evidence type="ECO:0000256" key="1">
    <source>
        <dbReference type="ARBA" id="ARBA00004606"/>
    </source>
</evidence>
<sequence length="848" mass="93669">MDPMHSGMRYTPKATDHDWDTSVQFLPVSDSKKLEKKKGPGKVGAAIGLVVFFLVISLMTGLLVWHFHFRKDVRVKKMYTGSMRITNQAFQEAYEDPNSTEFKTLANQIAGQLKEIYSKTPQLSKYYVGSRIQAFSEGSVIAYYTSEFNVPSGQEGAVDRTMISMDQIVDKQQQRRRHSDKPASDLVFDDIMTSELDMRLFRSPKAHSYYQHTRSNHIGIVESPGFPNYPYPPNNLVQWQLRADKGNVIKLDFDTFNLEENCKNDFVKIYDSLVAIESRVMEEICGYFSQSDHLAFISSGNVMLVSFFTNEARNYPGFRAHVSQVPRSTAMQCGGTLLGNSGTFTSPHYPDYYPPLTTCVWSIQVPTGKHIKVTFVKFLVSEPGQESSSTCSKDHVKINGKKLCGDFTNRVETADTNVLTVVFSSDASYVDRGFIATYEAFESKDPCPKKFMCTNSNCISEELKCDGWNDCGDNSDEKNCKCKSTQISCKNGMCKPKFWLCDGVNDCGDNTDEKNCGVCSNGQFTCSNAKCVSEKNKCDGRDDCGDGSDEANCARFNEVSCTPFSFKCKDKKCVSKQNPECDGTADCSDGSDEENCNCGKQPFKTSRIVGGQDASQGEFPWQVSLHIKRSSHVCGAAIINERWLVTAAHCVQDDAKTRYSHPSTWDVYLGLHEQKDKSKAVKRGLKQVISHPSYNAYTFDFDIALMELDSPVTLSDTVHPICLPSASHVFPAGKSVWITGWGATREGASSGPNVLQKAEVRIINSTVCNGLMGGQLTSRMLCAGVLSGGVDACQGDSGGPLSSLSLPGGRMFLAGVVSWGDGCARRNKPGIYTTVTKLRGWIKEKTGV</sequence>
<dbReference type="RefSeq" id="XP_031429607.1">
    <property type="nucleotide sequence ID" value="XM_031573747.1"/>
</dbReference>
<feature type="disulfide bond" evidence="15">
    <location>
        <begin position="581"/>
        <end position="596"/>
    </location>
</feature>
<dbReference type="SMART" id="SM00192">
    <property type="entry name" value="LDLa"/>
    <property type="match status" value="4"/>
</dbReference>
<dbReference type="CTD" id="678603"/>
<keyword evidence="4" id="KW-0732">Signal</keyword>
<dbReference type="InterPro" id="IPR023415">
    <property type="entry name" value="LDLR_class-A_CS"/>
</dbReference>
<dbReference type="PROSITE" id="PS50024">
    <property type="entry name" value="SEA"/>
    <property type="match status" value="1"/>
</dbReference>
<keyword evidence="3 16" id="KW-0812">Transmembrane</keyword>
<keyword evidence="10 13" id="KW-0472">Membrane</keyword>
<dbReference type="PROSITE" id="PS01209">
    <property type="entry name" value="LDLRA_1"/>
    <property type="match status" value="1"/>
</dbReference>
<dbReference type="Pfam" id="PF00431">
    <property type="entry name" value="CUB"/>
    <property type="match status" value="2"/>
</dbReference>
<dbReference type="PRINTS" id="PR00261">
    <property type="entry name" value="LDLRECEPTOR"/>
</dbReference>
<keyword evidence="2 13" id="KW-0645">Protease</keyword>
<dbReference type="PROSITE" id="PS50068">
    <property type="entry name" value="LDLRA_2"/>
    <property type="match status" value="4"/>
</dbReference>
<keyword evidence="7 13" id="KW-0720">Serine protease</keyword>
<organism evidence="20 21">
    <name type="scientific">Clupea harengus</name>
    <name type="common">Atlantic herring</name>
    <dbReference type="NCBI Taxonomy" id="7950"/>
    <lineage>
        <taxon>Eukaryota</taxon>
        <taxon>Metazoa</taxon>
        <taxon>Chordata</taxon>
        <taxon>Craniata</taxon>
        <taxon>Vertebrata</taxon>
        <taxon>Euteleostomi</taxon>
        <taxon>Actinopterygii</taxon>
        <taxon>Neopterygii</taxon>
        <taxon>Teleostei</taxon>
        <taxon>Clupei</taxon>
        <taxon>Clupeiformes</taxon>
        <taxon>Clupeoidei</taxon>
        <taxon>Clupeidae</taxon>
        <taxon>Clupea</taxon>
    </lineage>
</organism>
<evidence type="ECO:0000313" key="20">
    <source>
        <dbReference type="Proteomes" id="UP000515152"/>
    </source>
</evidence>
<dbReference type="Gene3D" id="4.10.400.10">
    <property type="entry name" value="Low-density Lipoprotein Receptor"/>
    <property type="match status" value="4"/>
</dbReference>
<dbReference type="FunFam" id="4.10.400.10:FF:000034">
    <property type="entry name" value="Low-density lipoprotein receptor-related protein 2"/>
    <property type="match status" value="1"/>
</dbReference>
<feature type="domain" description="SEA" evidence="18">
    <location>
        <begin position="75"/>
        <end position="192"/>
    </location>
</feature>
<evidence type="ECO:0000313" key="21">
    <source>
        <dbReference type="RefSeq" id="XP_031429607.1"/>
    </source>
</evidence>
<comment type="function">
    <text evidence="13">Exhibits trypsin-like activity as defined by cleavage of synthetic substrates with Arg or Lys as the P1 site.</text>
</comment>
<evidence type="ECO:0000256" key="13">
    <source>
        <dbReference type="PIRNR" id="PIRNR036370"/>
    </source>
</evidence>
<evidence type="ECO:0000259" key="17">
    <source>
        <dbReference type="PROSITE" id="PS01180"/>
    </source>
</evidence>
<dbReference type="PANTHER" id="PTHR24252:SF17">
    <property type="entry name" value="SUPPRESSOR OF TUMORIGENICITY 14 PROTEIN HOMOLOG-RELATED"/>
    <property type="match status" value="1"/>
</dbReference>
<dbReference type="Proteomes" id="UP000515152">
    <property type="component" value="Chromosome 9"/>
</dbReference>
<dbReference type="GO" id="GO:0098743">
    <property type="term" value="P:cell aggregation"/>
    <property type="evidence" value="ECO:0007669"/>
    <property type="project" value="Ensembl"/>
</dbReference>
<dbReference type="CDD" id="cd00112">
    <property type="entry name" value="LDLa"/>
    <property type="match status" value="4"/>
</dbReference>
<evidence type="ECO:0000259" key="19">
    <source>
        <dbReference type="PROSITE" id="PS50240"/>
    </source>
</evidence>
<dbReference type="SMART" id="SM00042">
    <property type="entry name" value="CUB"/>
    <property type="match status" value="2"/>
</dbReference>
<dbReference type="OrthoDB" id="6380398at2759"/>
<feature type="transmembrane region" description="Helical" evidence="16">
    <location>
        <begin position="43"/>
        <end position="67"/>
    </location>
</feature>
<dbReference type="SMART" id="SM00020">
    <property type="entry name" value="Tryp_SPc"/>
    <property type="match status" value="1"/>
</dbReference>
<evidence type="ECO:0000256" key="10">
    <source>
        <dbReference type="ARBA" id="ARBA00023136"/>
    </source>
</evidence>
<evidence type="ECO:0000256" key="9">
    <source>
        <dbReference type="ARBA" id="ARBA00022989"/>
    </source>
</evidence>
<dbReference type="Gene3D" id="2.40.10.10">
    <property type="entry name" value="Trypsin-like serine proteases"/>
    <property type="match status" value="2"/>
</dbReference>
<feature type="disulfide bond" evidence="15">
    <location>
        <begin position="519"/>
        <end position="531"/>
    </location>
</feature>
<dbReference type="InterPro" id="IPR009003">
    <property type="entry name" value="Peptidase_S1_PA"/>
</dbReference>
<evidence type="ECO:0000256" key="6">
    <source>
        <dbReference type="ARBA" id="ARBA00022801"/>
    </source>
</evidence>
<evidence type="ECO:0000256" key="7">
    <source>
        <dbReference type="ARBA" id="ARBA00022825"/>
    </source>
</evidence>
<keyword evidence="6 13" id="KW-0378">Hydrolase</keyword>
<comment type="subcellular location">
    <subcellularLocation>
        <location evidence="1">Membrane</location>
        <topology evidence="1">Single-pass type II membrane protein</topology>
    </subcellularLocation>
</comment>
<dbReference type="InterPro" id="IPR002172">
    <property type="entry name" value="LDrepeatLR_classA_rpt"/>
</dbReference>
<evidence type="ECO:0000256" key="15">
    <source>
        <dbReference type="PROSITE-ProRule" id="PRU00124"/>
    </source>
</evidence>
<dbReference type="PROSITE" id="PS00135">
    <property type="entry name" value="TRYPSIN_SER"/>
    <property type="match status" value="1"/>
</dbReference>
<comment type="similarity">
    <text evidence="13">Belongs to the peptidase S1 family.</text>
</comment>
<evidence type="ECO:0000256" key="8">
    <source>
        <dbReference type="ARBA" id="ARBA00022968"/>
    </source>
</evidence>
<dbReference type="AlphaFoldDB" id="A0A6P8G278"/>
<dbReference type="SUPFAM" id="SSF49854">
    <property type="entry name" value="Spermadhesin, CUB domain"/>
    <property type="match status" value="2"/>
</dbReference>
<dbReference type="SUPFAM" id="SSF82671">
    <property type="entry name" value="SEA domain"/>
    <property type="match status" value="1"/>
</dbReference>
<dbReference type="FunFam" id="4.10.400.10:FF:000119">
    <property type="entry name" value="Suppressor of tumorigenicity 14 protein homolog"/>
    <property type="match status" value="1"/>
</dbReference>
<accession>A0A6P8G278</accession>
<dbReference type="GO" id="GO:0002009">
    <property type="term" value="P:morphogenesis of an epithelium"/>
    <property type="evidence" value="ECO:0007669"/>
    <property type="project" value="Ensembl"/>
</dbReference>
<dbReference type="SUPFAM" id="SSF57424">
    <property type="entry name" value="LDL receptor-like module"/>
    <property type="match status" value="3"/>
</dbReference>
<dbReference type="InterPro" id="IPR000859">
    <property type="entry name" value="CUB_dom"/>
</dbReference>
<keyword evidence="9 16" id="KW-1133">Transmembrane helix</keyword>
<dbReference type="GO" id="GO:0016485">
    <property type="term" value="P:protein processing"/>
    <property type="evidence" value="ECO:0007669"/>
    <property type="project" value="Ensembl"/>
</dbReference>
<evidence type="ECO:0000256" key="5">
    <source>
        <dbReference type="ARBA" id="ARBA00022737"/>
    </source>
</evidence>
<feature type="disulfide bond" evidence="15">
    <location>
        <begin position="453"/>
        <end position="471"/>
    </location>
</feature>
<dbReference type="PIRSF" id="PIRSF036370">
    <property type="entry name" value="ST14"/>
    <property type="match status" value="1"/>
</dbReference>
<dbReference type="GO" id="GO:0008544">
    <property type="term" value="P:epidermis development"/>
    <property type="evidence" value="ECO:0007669"/>
    <property type="project" value="Ensembl"/>
</dbReference>
<feature type="active site" description="Charge relay system" evidence="14">
    <location>
        <position position="797"/>
    </location>
</feature>
<dbReference type="EC" id="3.4.21.109" evidence="13"/>
<name>A0A6P8G278_CLUHA</name>
<feature type="disulfide bond" evidence="15">
    <location>
        <begin position="489"/>
        <end position="507"/>
    </location>
</feature>
<dbReference type="CDD" id="cd00190">
    <property type="entry name" value="Tryp_SPc"/>
    <property type="match status" value="1"/>
</dbReference>
<feature type="active site" description="Charge relay system" evidence="14">
    <location>
        <position position="649"/>
    </location>
</feature>
<dbReference type="InterPro" id="IPR043504">
    <property type="entry name" value="Peptidase_S1_PA_chymotrypsin"/>
</dbReference>
<keyword evidence="8" id="KW-0735">Signal-anchor</keyword>
<dbReference type="SUPFAM" id="SSF50494">
    <property type="entry name" value="Trypsin-like serine proteases"/>
    <property type="match status" value="1"/>
</dbReference>
<dbReference type="FunFam" id="2.40.10.10:FF:000003">
    <property type="entry name" value="Transmembrane serine protease 3"/>
    <property type="match status" value="1"/>
</dbReference>
<dbReference type="InterPro" id="IPR036055">
    <property type="entry name" value="LDL_receptor-like_sf"/>
</dbReference>
<feature type="disulfide bond" evidence="15">
    <location>
        <begin position="538"/>
        <end position="553"/>
    </location>
</feature>
<dbReference type="CDD" id="cd00041">
    <property type="entry name" value="CUB"/>
    <property type="match status" value="2"/>
</dbReference>
<dbReference type="PROSITE" id="PS00134">
    <property type="entry name" value="TRYPSIN_HIS"/>
    <property type="match status" value="1"/>
</dbReference>
<comment type="catalytic activity">
    <reaction evidence="13">
        <text>Cleaves various synthetic substrates with Arg or Lys at the P1 position and prefers small side-chain amino acids, such as Ala and Gly, at the P2 position.</text>
        <dbReference type="EC" id="3.4.21.109"/>
    </reaction>
</comment>
<keyword evidence="5" id="KW-0677">Repeat</keyword>
<dbReference type="InterPro" id="IPR035914">
    <property type="entry name" value="Sperma_CUB_dom_sf"/>
</dbReference>
<feature type="disulfide bond" evidence="15">
    <location>
        <begin position="561"/>
        <end position="573"/>
    </location>
</feature>
<dbReference type="InterPro" id="IPR018114">
    <property type="entry name" value="TRYPSIN_HIS"/>
</dbReference>
<dbReference type="GO" id="GO:0016020">
    <property type="term" value="C:membrane"/>
    <property type="evidence" value="ECO:0007669"/>
    <property type="project" value="UniProtKB-SubCell"/>
</dbReference>
<feature type="domain" description="CUB" evidence="17">
    <location>
        <begin position="333"/>
        <end position="441"/>
    </location>
</feature>
<evidence type="ECO:0000256" key="4">
    <source>
        <dbReference type="ARBA" id="ARBA00022729"/>
    </source>
</evidence>
<dbReference type="Pfam" id="PF00089">
    <property type="entry name" value="Trypsin"/>
    <property type="match status" value="1"/>
</dbReference>
<feature type="disulfide bond" evidence="15">
    <location>
        <begin position="501"/>
        <end position="516"/>
    </location>
</feature>
<feature type="active site" description="Charge relay system" evidence="14">
    <location>
        <position position="702"/>
    </location>
</feature>
<evidence type="ECO:0000256" key="11">
    <source>
        <dbReference type="ARBA" id="ARBA00023157"/>
    </source>
</evidence>
<dbReference type="InterPro" id="IPR036364">
    <property type="entry name" value="SEA_dom_sf"/>
</dbReference>
<dbReference type="Gene3D" id="3.30.70.960">
    <property type="entry name" value="SEA domain"/>
    <property type="match status" value="1"/>
</dbReference>
<keyword evidence="11 15" id="KW-1015">Disulfide bond</keyword>
<feature type="disulfide bond" evidence="15">
    <location>
        <begin position="465"/>
        <end position="480"/>
    </location>
</feature>
<protein>
    <recommendedName>
        <fullName evidence="13">Suppressor of tumorigenicity 14 protein homolog</fullName>
        <ecNumber evidence="13">3.4.21.109</ecNumber>
    </recommendedName>
    <alternativeName>
        <fullName evidence="13">Serine protease 14</fullName>
    </alternativeName>
</protein>
<feature type="disulfide bond" evidence="15">
    <location>
        <begin position="482"/>
        <end position="494"/>
    </location>
</feature>
<dbReference type="Gene3D" id="2.60.120.290">
    <property type="entry name" value="Spermadhesin, CUB domain"/>
    <property type="match status" value="2"/>
</dbReference>
<dbReference type="KEGG" id="char:105904776"/>
<feature type="domain" description="Peptidase S1" evidence="19">
    <location>
        <begin position="608"/>
        <end position="847"/>
    </location>
</feature>
<dbReference type="GeneID" id="105904776"/>
<evidence type="ECO:0000256" key="14">
    <source>
        <dbReference type="PIRSR" id="PIRSR036370-1"/>
    </source>
</evidence>
<evidence type="ECO:0000256" key="3">
    <source>
        <dbReference type="ARBA" id="ARBA00022692"/>
    </source>
</evidence>
<feature type="domain" description="CUB" evidence="17">
    <location>
        <begin position="206"/>
        <end position="325"/>
    </location>
</feature>
<keyword evidence="12" id="KW-0325">Glycoprotein</keyword>
<keyword evidence="20" id="KW-1185">Reference proteome</keyword>
<dbReference type="InterPro" id="IPR017051">
    <property type="entry name" value="Peptidase_S1A_matripase"/>
</dbReference>
<reference evidence="21" key="1">
    <citation type="submission" date="2025-08" db="UniProtKB">
        <authorList>
            <consortium name="RefSeq"/>
        </authorList>
    </citation>
    <scope>IDENTIFICATION</scope>
</reference>
<dbReference type="PANTHER" id="PTHR24252">
    <property type="entry name" value="ACROSIN-RELATED"/>
    <property type="match status" value="1"/>
</dbReference>
<dbReference type="PROSITE" id="PS50240">
    <property type="entry name" value="TRYPSIN_DOM"/>
    <property type="match status" value="1"/>
</dbReference>
<dbReference type="Pfam" id="PF01390">
    <property type="entry name" value="SEA"/>
    <property type="match status" value="1"/>
</dbReference>
<dbReference type="GO" id="GO:0008283">
    <property type="term" value="P:cell population proliferation"/>
    <property type="evidence" value="ECO:0007669"/>
    <property type="project" value="Ensembl"/>
</dbReference>
<evidence type="ECO:0000259" key="18">
    <source>
        <dbReference type="PROSITE" id="PS50024"/>
    </source>
</evidence>
<gene>
    <name evidence="21" type="primary">st14a</name>
</gene>
<evidence type="ECO:0000256" key="2">
    <source>
        <dbReference type="ARBA" id="ARBA00022670"/>
    </source>
</evidence>
<dbReference type="InterPro" id="IPR000082">
    <property type="entry name" value="SEA_dom"/>
</dbReference>
<dbReference type="PROSITE" id="PS01180">
    <property type="entry name" value="CUB"/>
    <property type="match status" value="2"/>
</dbReference>
<evidence type="ECO:0000256" key="16">
    <source>
        <dbReference type="SAM" id="Phobius"/>
    </source>
</evidence>
<dbReference type="InterPro" id="IPR001254">
    <property type="entry name" value="Trypsin_dom"/>
</dbReference>